<keyword evidence="3" id="KW-0732">Signal</keyword>
<keyword evidence="2" id="KW-0812">Transmembrane</keyword>
<evidence type="ECO:0000256" key="2">
    <source>
        <dbReference type="SAM" id="Phobius"/>
    </source>
</evidence>
<protein>
    <recommendedName>
        <fullName evidence="4">DUF2207 domain-containing protein</fullName>
    </recommendedName>
</protein>
<comment type="caution">
    <text evidence="5">The sequence shown here is derived from an EMBL/GenBank/DDBJ whole genome shotgun (WGS) entry which is preliminary data.</text>
</comment>
<evidence type="ECO:0000256" key="3">
    <source>
        <dbReference type="SAM" id="SignalP"/>
    </source>
</evidence>
<feature type="compositionally biased region" description="Low complexity" evidence="1">
    <location>
        <begin position="599"/>
        <end position="610"/>
    </location>
</feature>
<reference evidence="5 6" key="1">
    <citation type="submission" date="2023-02" db="EMBL/GenBank/DDBJ databases">
        <title>Oceanobacillus kimchii IFOP_LL358 isolated form Alexandrium catenella lab strain.</title>
        <authorList>
            <person name="Gajardo G."/>
            <person name="Ueki S."/>
            <person name="Maruyama F."/>
        </authorList>
    </citation>
    <scope>NUCLEOTIDE SEQUENCE [LARGE SCALE GENOMIC DNA]</scope>
    <source>
        <strain evidence="5 6">IFOP_LL358</strain>
    </source>
</reference>
<keyword evidence="2" id="KW-1133">Transmembrane helix</keyword>
<evidence type="ECO:0000313" key="6">
    <source>
        <dbReference type="Proteomes" id="UP001275436"/>
    </source>
</evidence>
<dbReference type="Proteomes" id="UP001275436">
    <property type="component" value="Unassembled WGS sequence"/>
</dbReference>
<feature type="region of interest" description="Disordered" evidence="1">
    <location>
        <begin position="599"/>
        <end position="619"/>
    </location>
</feature>
<name>A0ABQ5TLW0_9BACI</name>
<feature type="transmembrane region" description="Helical" evidence="2">
    <location>
        <begin position="409"/>
        <end position="433"/>
    </location>
</feature>
<proteinExistence type="predicted"/>
<feature type="transmembrane region" description="Helical" evidence="2">
    <location>
        <begin position="463"/>
        <end position="482"/>
    </location>
</feature>
<gene>
    <name evidence="5" type="ORF">MACH08_35870</name>
</gene>
<dbReference type="RefSeq" id="WP_017798336.1">
    <property type="nucleotide sequence ID" value="NZ_BSKO01000001.1"/>
</dbReference>
<organism evidence="5 6">
    <name type="scientific">Oceanobacillus kimchii</name>
    <dbReference type="NCBI Taxonomy" id="746691"/>
    <lineage>
        <taxon>Bacteria</taxon>
        <taxon>Bacillati</taxon>
        <taxon>Bacillota</taxon>
        <taxon>Bacilli</taxon>
        <taxon>Bacillales</taxon>
        <taxon>Bacillaceae</taxon>
        <taxon>Oceanobacillus</taxon>
    </lineage>
</organism>
<feature type="chain" id="PRO_5047285894" description="DUF2207 domain-containing protein" evidence="3">
    <location>
        <begin position="21"/>
        <end position="619"/>
    </location>
</feature>
<evidence type="ECO:0000256" key="1">
    <source>
        <dbReference type="SAM" id="MobiDB-lite"/>
    </source>
</evidence>
<feature type="signal peptide" evidence="3">
    <location>
        <begin position="1"/>
        <end position="20"/>
    </location>
</feature>
<evidence type="ECO:0000313" key="5">
    <source>
        <dbReference type="EMBL" id="GLO67803.1"/>
    </source>
</evidence>
<dbReference type="EMBL" id="BSKO01000001">
    <property type="protein sequence ID" value="GLO67803.1"/>
    <property type="molecule type" value="Genomic_DNA"/>
</dbReference>
<dbReference type="Pfam" id="PF09972">
    <property type="entry name" value="DUF2207"/>
    <property type="match status" value="1"/>
</dbReference>
<sequence length="619" mass="70649">MKKYFIIMMLSMVFIITGCSDDHSFTIDEVQIDAQIQEDGTITVQELYTYTFEGAYEGTTRSIHSDAKDFEAFLTTSDDPTISTEGLEKLTTEEEDDMWKIYTESNNETKKVLYSYDVHGSITKYEDVAELTYSFFDSDNETDLDNVSISIHTPHQKDENIHFFLHDDASGQLSTIDSGIQYTNSTLPAGKDSEIRLLFPSEQLSGKDIDKHKEMELAILQTEEELENRIQHLDAATSVITPMIWGGIGVVLLAGTYLFFVHPNRYRGNKGSDYLIRVFEETDPLMNSFLKKGSLMPESFIAALFSLKQRGIITMSRVPSERTEGEYTYRFSWGNSGSHINESDQYLKKWLFANSDEKGAYFLLESIQEDKDLSDKEKEKQAEIFHNKFQQWKEIVMEQDRFQNLRRPFAGYTVLSILSTIAVSALCYYLLTIQPISQMEQWILTIILGVITILCIWFRRQKWILGVLYFYLLIFPTLFFTINTGTIVSLVFYGITGLVVLITPASYWIKDIRKRKYAVRHAYHLFATNRYPTSSEPDKLEQRLEYAIVIGAEDKFAKTCKDLNLSEDLKSAFPLLYYPSATVNTFNTNYMMINPAVYGSSSSSSNTTSSTGGGGAGAF</sequence>
<feature type="transmembrane region" description="Helical" evidence="2">
    <location>
        <begin position="239"/>
        <end position="260"/>
    </location>
</feature>
<dbReference type="PROSITE" id="PS51257">
    <property type="entry name" value="PROKAR_LIPOPROTEIN"/>
    <property type="match status" value="1"/>
</dbReference>
<dbReference type="InterPro" id="IPR018702">
    <property type="entry name" value="DUF2207"/>
</dbReference>
<feature type="domain" description="DUF2207" evidence="4">
    <location>
        <begin position="26"/>
        <end position="199"/>
    </location>
</feature>
<feature type="transmembrane region" description="Helical" evidence="2">
    <location>
        <begin position="488"/>
        <end position="509"/>
    </location>
</feature>
<keyword evidence="6" id="KW-1185">Reference proteome</keyword>
<keyword evidence="2" id="KW-0472">Membrane</keyword>
<accession>A0ABQ5TLW0</accession>
<feature type="transmembrane region" description="Helical" evidence="2">
    <location>
        <begin position="439"/>
        <end position="458"/>
    </location>
</feature>
<evidence type="ECO:0000259" key="4">
    <source>
        <dbReference type="Pfam" id="PF09972"/>
    </source>
</evidence>